<accession>A0ABX3NGR7</accession>
<name>A0ABX3NGR7_9FLAO</name>
<dbReference type="EMBL" id="MBDS01000001">
    <property type="protein sequence ID" value="OPB94380.1"/>
    <property type="molecule type" value="Genomic_DNA"/>
</dbReference>
<evidence type="ECO:0000313" key="2">
    <source>
        <dbReference type="Proteomes" id="UP000190016"/>
    </source>
</evidence>
<protein>
    <submittedName>
        <fullName evidence="1">Uncharacterized protein</fullName>
    </submittedName>
</protein>
<dbReference type="RefSeq" id="WP_078777609.1">
    <property type="nucleotide sequence ID" value="NZ_MBDS01000001.1"/>
</dbReference>
<evidence type="ECO:0000313" key="1">
    <source>
        <dbReference type="EMBL" id="OPB94380.1"/>
    </source>
</evidence>
<dbReference type="Proteomes" id="UP000190016">
    <property type="component" value="Unassembled WGS sequence"/>
</dbReference>
<reference evidence="1 2" key="1">
    <citation type="submission" date="2016-07" db="EMBL/GenBank/DDBJ databases">
        <title>Revisiting the Taxonomy of the Elizabethkingia Genus based on Whole-Genome Sequencing, Optical Mapping, and MALDI-TOF.</title>
        <authorList>
            <person name="Nicholson A.C."/>
        </authorList>
    </citation>
    <scope>NUCLEOTIDE SEQUENCE [LARGE SCALE GENOMIC DNA]</scope>
    <source>
        <strain evidence="1 2">C1558</strain>
    </source>
</reference>
<proteinExistence type="predicted"/>
<comment type="caution">
    <text evidence="1">The sequence shown here is derived from an EMBL/GenBank/DDBJ whole genome shotgun (WGS) entry which is preliminary data.</text>
</comment>
<sequence length="112" mass="13085">MNKSNRKLLVTFSILISILVLGSIIYNVLTDDKMNYNRIIRLERHTKVIKVYLDKPNRGFIIVYKNGERQGRFYNLKVGDSISKNKGDSIMYIYRKDSIIPINLLLYGDKVN</sequence>
<organism evidence="1 2">
    <name type="scientific">Elizabethkingia ursingii</name>
    <dbReference type="NCBI Taxonomy" id="1756150"/>
    <lineage>
        <taxon>Bacteria</taxon>
        <taxon>Pseudomonadati</taxon>
        <taxon>Bacteroidota</taxon>
        <taxon>Flavobacteriia</taxon>
        <taxon>Flavobacteriales</taxon>
        <taxon>Weeksellaceae</taxon>
        <taxon>Elizabethkingia</taxon>
    </lineage>
</organism>
<gene>
    <name evidence="1" type="ORF">BB021_17375</name>
</gene>
<keyword evidence="2" id="KW-1185">Reference proteome</keyword>